<reference evidence="3" key="2">
    <citation type="submission" date="2025-09" db="UniProtKB">
        <authorList>
            <consortium name="Ensembl"/>
        </authorList>
    </citation>
    <scope>IDENTIFICATION</scope>
</reference>
<dbReference type="Pfam" id="PF15113">
    <property type="entry name" value="TMEM117"/>
    <property type="match status" value="1"/>
</dbReference>
<feature type="region of interest" description="Disordered" evidence="1">
    <location>
        <begin position="251"/>
        <end position="272"/>
    </location>
</feature>
<dbReference type="PANTHER" id="PTHR31226:SF1">
    <property type="entry name" value="TRANSMEMBRANE PROTEIN 117"/>
    <property type="match status" value="1"/>
</dbReference>
<name>A0A8B9RYM9_9AVES</name>
<dbReference type="AlphaFoldDB" id="A0A8B9RYM9"/>
<evidence type="ECO:0000256" key="1">
    <source>
        <dbReference type="SAM" id="MobiDB-lite"/>
    </source>
</evidence>
<dbReference type="InterPro" id="IPR029370">
    <property type="entry name" value="TMEM117"/>
</dbReference>
<keyword evidence="4" id="KW-1185">Reference proteome</keyword>
<evidence type="ECO:0000313" key="4">
    <source>
        <dbReference type="Proteomes" id="UP000694541"/>
    </source>
</evidence>
<feature type="transmembrane region" description="Helical" evidence="2">
    <location>
        <begin position="62"/>
        <end position="79"/>
    </location>
</feature>
<reference evidence="3" key="1">
    <citation type="submission" date="2025-08" db="UniProtKB">
        <authorList>
            <consortium name="Ensembl"/>
        </authorList>
    </citation>
    <scope>IDENTIFICATION</scope>
</reference>
<dbReference type="PANTHER" id="PTHR31226">
    <property type="entry name" value="TRANSMEMBRANE PROTEIN 117"/>
    <property type="match status" value="1"/>
</dbReference>
<accession>A0A8B9RYM9</accession>
<dbReference type="Proteomes" id="UP000694541">
    <property type="component" value="Unplaced"/>
</dbReference>
<feature type="transmembrane region" description="Helical" evidence="2">
    <location>
        <begin position="154"/>
        <end position="175"/>
    </location>
</feature>
<organism evidence="3 4">
    <name type="scientific">Accipiter nisus</name>
    <name type="common">Eurasian sparrowhawk</name>
    <dbReference type="NCBI Taxonomy" id="211598"/>
    <lineage>
        <taxon>Eukaryota</taxon>
        <taxon>Metazoa</taxon>
        <taxon>Chordata</taxon>
        <taxon>Craniata</taxon>
        <taxon>Vertebrata</taxon>
        <taxon>Euteleostomi</taxon>
        <taxon>Archelosauria</taxon>
        <taxon>Archosauria</taxon>
        <taxon>Dinosauria</taxon>
        <taxon>Saurischia</taxon>
        <taxon>Theropoda</taxon>
        <taxon>Coelurosauria</taxon>
        <taxon>Aves</taxon>
        <taxon>Neognathae</taxon>
        <taxon>Neoaves</taxon>
        <taxon>Telluraves</taxon>
        <taxon>Accipitrimorphae</taxon>
        <taxon>Accipitriformes</taxon>
        <taxon>Accipitridae</taxon>
        <taxon>Accipitrinae</taxon>
        <taxon>Accipiter</taxon>
    </lineage>
</organism>
<proteinExistence type="predicted"/>
<dbReference type="GO" id="GO:0070059">
    <property type="term" value="P:intrinsic apoptotic signaling pathway in response to endoplasmic reticulum stress"/>
    <property type="evidence" value="ECO:0007669"/>
    <property type="project" value="TreeGrafter"/>
</dbReference>
<evidence type="ECO:0000313" key="3">
    <source>
        <dbReference type="Ensembl" id="ENSANIP00000020414.1"/>
    </source>
</evidence>
<keyword evidence="2" id="KW-0472">Membrane</keyword>
<keyword evidence="2" id="KW-0812">Transmembrane</keyword>
<keyword evidence="2" id="KW-1133">Transmembrane helix</keyword>
<dbReference type="Ensembl" id="ENSANIT00000021094.1">
    <property type="protein sequence ID" value="ENSANIP00000020414.1"/>
    <property type="gene ID" value="ENSANIG00000013898.1"/>
</dbReference>
<protein>
    <submittedName>
        <fullName evidence="3">Transmembrane protein 117</fullName>
    </submittedName>
</protein>
<evidence type="ECO:0000256" key="2">
    <source>
        <dbReference type="SAM" id="Phobius"/>
    </source>
</evidence>
<sequence length="272" mass="31531">MGHQGTGEILPYVQLECKRWTTGVHLFQHPAQSRLLRMAAFVLLLKRIFQMTELFFFQTGKWFNYGIIFLVLILDLNMWKNQIFYKPHEYGQYIGPGQKIYTVKDSESLKDLNRTKLSWEWRSNNTNPLTNRTYAEGDMFLHSRFTGSSLDVKCLAFIPSLLAFALFGFFIWFFGRFQKTDQGMENLDKSYTRMKRKSPSDMGMTRENTQVLVEEPLSFQEPHLVSIKSDLSEIVFNSSLLTSENLNAQLNEQDSPLQPVPESSVPKSNPVT</sequence>